<reference evidence="1 2" key="1">
    <citation type="submission" date="2016-10" db="EMBL/GenBank/DDBJ databases">
        <authorList>
            <person name="de Groot N.N."/>
        </authorList>
    </citation>
    <scope>NUCLEOTIDE SEQUENCE [LARGE SCALE GENOMIC DNA]</scope>
    <source>
        <strain evidence="1 2">CGMCC 4.2023</strain>
    </source>
</reference>
<dbReference type="AlphaFoldDB" id="A0A1H6E3F7"/>
<dbReference type="OrthoDB" id="9763697at2"/>
<keyword evidence="2" id="KW-1185">Reference proteome</keyword>
<dbReference type="RefSeq" id="WP_103890265.1">
    <property type="nucleotide sequence ID" value="NZ_FNVU01000025.1"/>
</dbReference>
<sequence length="348" mass="36857">MAGPSYRERVDAALRGGFPEGALDVASDAFHASLGDLRMVWGDVVEHLAAQPAEVRVRLVAALPGRVVQAPAGPGLGHGLLHLCVALSEGLPVDILADERRAAVASVGEHWVLQNHTYLHLVRAEVAAGRNLPPATVATVRRTAQLVGDRAWRGLAGSLRGPALNVGELWADTALAETAALGEGWPALLAHAVTLNAGEPGARWEKVGRTLLDALGVRAARTRILSWLALAGRPRTRPLAEPADGTGAAVNERLDPVNVNAARGLICLLSFTEADEDSAHTLVRLVGVGLRTVPRHGPRSPKLAHAAVIALARQDDPASREELRRLATWVSHRTTRRVIDAAMAQGRT</sequence>
<evidence type="ECO:0000313" key="1">
    <source>
        <dbReference type="EMBL" id="SEG92162.1"/>
    </source>
</evidence>
<protein>
    <submittedName>
        <fullName evidence="1">Uncharacterized protein</fullName>
    </submittedName>
</protein>
<organism evidence="1 2">
    <name type="scientific">Actinacidiphila yanglinensis</name>
    <dbReference type="NCBI Taxonomy" id="310779"/>
    <lineage>
        <taxon>Bacteria</taxon>
        <taxon>Bacillati</taxon>
        <taxon>Actinomycetota</taxon>
        <taxon>Actinomycetes</taxon>
        <taxon>Kitasatosporales</taxon>
        <taxon>Streptomycetaceae</taxon>
        <taxon>Actinacidiphila</taxon>
    </lineage>
</organism>
<dbReference type="Proteomes" id="UP000236754">
    <property type="component" value="Unassembled WGS sequence"/>
</dbReference>
<gene>
    <name evidence="1" type="ORF">SAMN05216223_12570</name>
</gene>
<evidence type="ECO:0000313" key="2">
    <source>
        <dbReference type="Proteomes" id="UP000236754"/>
    </source>
</evidence>
<accession>A0A1H6E3F7</accession>
<dbReference type="EMBL" id="FNVU01000025">
    <property type="protein sequence ID" value="SEG92162.1"/>
    <property type="molecule type" value="Genomic_DNA"/>
</dbReference>
<proteinExistence type="predicted"/>
<name>A0A1H6E3F7_9ACTN</name>